<keyword evidence="2" id="KW-0812">Transmembrane</keyword>
<keyword evidence="2" id="KW-0472">Membrane</keyword>
<feature type="region of interest" description="Disordered" evidence="1">
    <location>
        <begin position="117"/>
        <end position="166"/>
    </location>
</feature>
<dbReference type="AlphaFoldDB" id="A0A0G4I5B1"/>
<evidence type="ECO:0000256" key="1">
    <source>
        <dbReference type="SAM" id="MobiDB-lite"/>
    </source>
</evidence>
<evidence type="ECO:0008006" key="4">
    <source>
        <dbReference type="Google" id="ProtNLM"/>
    </source>
</evidence>
<name>A0A0G4I5B1_9ALVE</name>
<dbReference type="PhylomeDB" id="A0A0G4I5B1"/>
<protein>
    <recommendedName>
        <fullName evidence="4">Transmembrane protein</fullName>
    </recommendedName>
</protein>
<evidence type="ECO:0000256" key="2">
    <source>
        <dbReference type="SAM" id="Phobius"/>
    </source>
</evidence>
<feature type="transmembrane region" description="Helical" evidence="2">
    <location>
        <begin position="238"/>
        <end position="259"/>
    </location>
</feature>
<organism evidence="3">
    <name type="scientific">Chromera velia CCMP2878</name>
    <dbReference type="NCBI Taxonomy" id="1169474"/>
    <lineage>
        <taxon>Eukaryota</taxon>
        <taxon>Sar</taxon>
        <taxon>Alveolata</taxon>
        <taxon>Colpodellida</taxon>
        <taxon>Chromeraceae</taxon>
        <taxon>Chromera</taxon>
    </lineage>
</organism>
<evidence type="ECO:0000313" key="3">
    <source>
        <dbReference type="EMBL" id="CEM52073.1"/>
    </source>
</evidence>
<feature type="transmembrane region" description="Helical" evidence="2">
    <location>
        <begin position="210"/>
        <end position="232"/>
    </location>
</feature>
<accession>A0A0G4I5B1</accession>
<dbReference type="EMBL" id="CDMZ01005131">
    <property type="protein sequence ID" value="CEM52073.1"/>
    <property type="molecule type" value="Genomic_DNA"/>
</dbReference>
<keyword evidence="2" id="KW-1133">Transmembrane helix</keyword>
<feature type="transmembrane region" description="Helical" evidence="2">
    <location>
        <begin position="303"/>
        <end position="323"/>
    </location>
</feature>
<gene>
    <name evidence="3" type="ORF">Cvel_11050</name>
</gene>
<reference evidence="3" key="1">
    <citation type="submission" date="2014-11" db="EMBL/GenBank/DDBJ databases">
        <authorList>
            <person name="Otto D Thomas"/>
            <person name="Naeem Raeece"/>
        </authorList>
    </citation>
    <scope>NUCLEOTIDE SEQUENCE</scope>
</reference>
<sequence length="371" mass="41358">MFFEPQPHYGGCSRGTPLQNILFWKTTLEDFLGNHLREEEWKREAETPRTVSERAPCPSDHTVDPSSCEASLPVVWEERRETDLGVGPPIRSPERMETVFCFDLSVSSSFESVKFDATETETAAVRDSHTDRPSSSPLPCKTSESPLAVPPHSEPEETPEIEKTPVESCGLSLSPLAVPQSEGAGDDEEATAKSRREFEFLMREGRRRDLLVFGGLAAPVLASAGFGFVQIIPVPPFALFLSLLSVYLLVSVCLWAALWRGRKSKGGEFVRDLEKGLGVREEMEWWQQGVKELQLLPAWERRVWVCAVPFFLCALLLICWAVSVPSPLRGHLEEYLRYDLTLAFVSLRSVSVDPSSHRTSQSETSCTAAQG</sequence>
<feature type="region of interest" description="Disordered" evidence="1">
    <location>
        <begin position="42"/>
        <end position="68"/>
    </location>
</feature>
<dbReference type="VEuPathDB" id="CryptoDB:Cvel_11050"/>
<feature type="compositionally biased region" description="Polar residues" evidence="1">
    <location>
        <begin position="133"/>
        <end position="145"/>
    </location>
</feature>
<proteinExistence type="predicted"/>